<dbReference type="Pfam" id="PF02682">
    <property type="entry name" value="CT_C_D"/>
    <property type="match status" value="1"/>
</dbReference>
<evidence type="ECO:0000256" key="12">
    <source>
        <dbReference type="ARBA" id="ARBA00048600"/>
    </source>
</evidence>
<dbReference type="PROSITE" id="PS00867">
    <property type="entry name" value="CPSASE_2"/>
    <property type="match status" value="1"/>
</dbReference>
<dbReference type="InterPro" id="IPR011053">
    <property type="entry name" value="Single_hybrid_motif"/>
</dbReference>
<dbReference type="SUPFAM" id="SSF50891">
    <property type="entry name" value="Cyclophilin-like"/>
    <property type="match status" value="2"/>
</dbReference>
<dbReference type="SUPFAM" id="SSF56059">
    <property type="entry name" value="Glutathione synthetase ATP-binding domain-like"/>
    <property type="match status" value="1"/>
</dbReference>
<feature type="domain" description="Biotin carboxylation" evidence="16">
    <location>
        <begin position="1"/>
        <end position="444"/>
    </location>
</feature>
<dbReference type="InterPro" id="IPR014084">
    <property type="entry name" value="Urea_COase"/>
</dbReference>
<evidence type="ECO:0000256" key="8">
    <source>
        <dbReference type="ARBA" id="ARBA00022801"/>
    </source>
</evidence>
<dbReference type="SUPFAM" id="SSF160467">
    <property type="entry name" value="PH0987 N-terminal domain-like"/>
    <property type="match status" value="1"/>
</dbReference>
<dbReference type="Gene3D" id="3.30.1360.40">
    <property type="match status" value="1"/>
</dbReference>
<dbReference type="SUPFAM" id="SSF51230">
    <property type="entry name" value="Single hybrid motif"/>
    <property type="match status" value="1"/>
</dbReference>
<dbReference type="PANTHER" id="PTHR18866:SF128">
    <property type="entry name" value="UREA AMIDOLYASE"/>
    <property type="match status" value="1"/>
</dbReference>
<dbReference type="NCBIfam" id="TIGR00724">
    <property type="entry name" value="urea_amlyse_rel"/>
    <property type="match status" value="1"/>
</dbReference>
<dbReference type="SMART" id="SM00878">
    <property type="entry name" value="Biotin_carb_C"/>
    <property type="match status" value="1"/>
</dbReference>
<dbReference type="FunFam" id="3.40.50.20:FF:000010">
    <property type="entry name" value="Propionyl-CoA carboxylase subunit alpha"/>
    <property type="match status" value="1"/>
</dbReference>
<evidence type="ECO:0000313" key="17">
    <source>
        <dbReference type="EMBL" id="RJT44263.1"/>
    </source>
</evidence>
<dbReference type="InterPro" id="IPR003778">
    <property type="entry name" value="CT_A_B"/>
</dbReference>
<dbReference type="GO" id="GO:0005524">
    <property type="term" value="F:ATP binding"/>
    <property type="evidence" value="ECO:0007669"/>
    <property type="project" value="UniProtKB-UniRule"/>
</dbReference>
<keyword evidence="18" id="KW-1185">Reference proteome</keyword>
<keyword evidence="6 17" id="KW-0436">Ligase</keyword>
<dbReference type="SMART" id="SM00797">
    <property type="entry name" value="AHS2"/>
    <property type="match status" value="1"/>
</dbReference>
<evidence type="ECO:0000259" key="15">
    <source>
        <dbReference type="PROSITE" id="PS50975"/>
    </source>
</evidence>
<dbReference type="NCBIfam" id="TIGR02712">
    <property type="entry name" value="urea_carbox"/>
    <property type="match status" value="1"/>
</dbReference>
<dbReference type="SUPFAM" id="SSF51246">
    <property type="entry name" value="Rudiment single hybrid motif"/>
    <property type="match status" value="1"/>
</dbReference>
<dbReference type="Gene3D" id="2.40.50.100">
    <property type="match status" value="1"/>
</dbReference>
<evidence type="ECO:0000256" key="6">
    <source>
        <dbReference type="ARBA" id="ARBA00022598"/>
    </source>
</evidence>
<evidence type="ECO:0000256" key="11">
    <source>
        <dbReference type="ARBA" id="ARBA00033786"/>
    </source>
</evidence>
<evidence type="ECO:0000256" key="13">
    <source>
        <dbReference type="PROSITE-ProRule" id="PRU00409"/>
    </source>
</evidence>
<dbReference type="AlphaFoldDB" id="A0A419N9C0"/>
<dbReference type="PROSITE" id="PS50979">
    <property type="entry name" value="BC"/>
    <property type="match status" value="1"/>
</dbReference>
<dbReference type="InterPro" id="IPR011054">
    <property type="entry name" value="Rudment_hybrid_motif"/>
</dbReference>
<dbReference type="FunFam" id="2.40.50.100:FF:000003">
    <property type="entry name" value="Acetyl-CoA carboxylase biotin carboxyl carrier protein"/>
    <property type="match status" value="1"/>
</dbReference>
<comment type="pathway">
    <text evidence="3">Lipid metabolism; malonyl-CoA biosynthesis; malonyl-CoA from acetyl-CoA: step 1/1.</text>
</comment>
<dbReference type="InterPro" id="IPR003833">
    <property type="entry name" value="CT_C_D"/>
</dbReference>
<protein>
    <recommendedName>
        <fullName evidence="5">Biotin carboxylase</fullName>
    </recommendedName>
    <alternativeName>
        <fullName evidence="11">Acetyl-coenzyme A carboxylase biotin carboxylase subunit A</fullName>
    </alternativeName>
</protein>
<dbReference type="InterPro" id="IPR011761">
    <property type="entry name" value="ATP-grasp"/>
</dbReference>
<dbReference type="InterPro" id="IPR005482">
    <property type="entry name" value="Biotin_COase_C"/>
</dbReference>
<dbReference type="EMBL" id="RAHH01000011">
    <property type="protein sequence ID" value="RJT44263.1"/>
    <property type="molecule type" value="Genomic_DNA"/>
</dbReference>
<dbReference type="SUPFAM" id="SSF52440">
    <property type="entry name" value="PreATP-grasp domain"/>
    <property type="match status" value="1"/>
</dbReference>
<evidence type="ECO:0000256" key="7">
    <source>
        <dbReference type="ARBA" id="ARBA00022741"/>
    </source>
</evidence>
<dbReference type="GO" id="GO:0016787">
    <property type="term" value="F:hydrolase activity"/>
    <property type="evidence" value="ECO:0007669"/>
    <property type="project" value="UniProtKB-KW"/>
</dbReference>
<keyword evidence="7 13" id="KW-0547">Nucleotide-binding</keyword>
<accession>A0A419N9C0</accession>
<evidence type="ECO:0000256" key="3">
    <source>
        <dbReference type="ARBA" id="ARBA00004956"/>
    </source>
</evidence>
<dbReference type="OrthoDB" id="9763189at2"/>
<dbReference type="Proteomes" id="UP000284908">
    <property type="component" value="Unassembled WGS sequence"/>
</dbReference>
<dbReference type="RefSeq" id="WP_120132779.1">
    <property type="nucleotide sequence ID" value="NZ_RAHH01000011.1"/>
</dbReference>
<dbReference type="Gene3D" id="2.40.100.10">
    <property type="entry name" value="Cyclophilin-like"/>
    <property type="match status" value="2"/>
</dbReference>
<evidence type="ECO:0000256" key="1">
    <source>
        <dbReference type="ARBA" id="ARBA00001953"/>
    </source>
</evidence>
<evidence type="ECO:0000313" key="18">
    <source>
        <dbReference type="Proteomes" id="UP000284908"/>
    </source>
</evidence>
<comment type="caution">
    <text evidence="17">The sequence shown here is derived from an EMBL/GenBank/DDBJ whole genome shotgun (WGS) entry which is preliminary data.</text>
</comment>
<comment type="subunit">
    <text evidence="4">Acetyl-CoA carboxylase is a heterohexamer of biotin carboxyl carrier protein, biotin carboxylase and the two subunits of carboxyl transferase in a 2:2 complex.</text>
</comment>
<feature type="domain" description="ATP-grasp" evidence="15">
    <location>
        <begin position="120"/>
        <end position="317"/>
    </location>
</feature>
<dbReference type="GO" id="GO:0004075">
    <property type="term" value="F:biotin carboxylase activity"/>
    <property type="evidence" value="ECO:0007669"/>
    <property type="project" value="UniProtKB-EC"/>
</dbReference>
<dbReference type="PROSITE" id="PS00866">
    <property type="entry name" value="CPSASE_1"/>
    <property type="match status" value="1"/>
</dbReference>
<gene>
    <name evidence="17" type="primary">uca</name>
    <name evidence="17" type="ORF">D6C13_10940</name>
</gene>
<dbReference type="InterPro" id="IPR005481">
    <property type="entry name" value="BC-like_N"/>
</dbReference>
<dbReference type="PANTHER" id="PTHR18866">
    <property type="entry name" value="CARBOXYLASE:PYRUVATE/ACETYL-COA/PROPIONYL-COA CARBOXYLASE"/>
    <property type="match status" value="1"/>
</dbReference>
<evidence type="ECO:0000256" key="4">
    <source>
        <dbReference type="ARBA" id="ARBA00011750"/>
    </source>
</evidence>
<dbReference type="Pfam" id="PF02786">
    <property type="entry name" value="CPSase_L_D2"/>
    <property type="match status" value="1"/>
</dbReference>
<dbReference type="InterPro" id="IPR016185">
    <property type="entry name" value="PreATP-grasp_dom_sf"/>
</dbReference>
<dbReference type="Pfam" id="PF00364">
    <property type="entry name" value="Biotin_lipoyl"/>
    <property type="match status" value="1"/>
</dbReference>
<keyword evidence="9 13" id="KW-0067">ATP-binding</keyword>
<dbReference type="GO" id="GO:0004847">
    <property type="term" value="F:urea carboxylase activity"/>
    <property type="evidence" value="ECO:0007669"/>
    <property type="project" value="TreeGrafter"/>
</dbReference>
<dbReference type="GO" id="GO:0046872">
    <property type="term" value="F:metal ion binding"/>
    <property type="evidence" value="ECO:0007669"/>
    <property type="project" value="InterPro"/>
</dbReference>
<dbReference type="CDD" id="cd06850">
    <property type="entry name" value="biotinyl_domain"/>
    <property type="match status" value="1"/>
</dbReference>
<feature type="domain" description="Lipoyl-binding" evidence="14">
    <location>
        <begin position="1132"/>
        <end position="1212"/>
    </location>
</feature>
<evidence type="ECO:0000259" key="16">
    <source>
        <dbReference type="PROSITE" id="PS50979"/>
    </source>
</evidence>
<dbReference type="InterPro" id="IPR050856">
    <property type="entry name" value="Biotin_carboxylase_complex"/>
</dbReference>
<comment type="function">
    <text evidence="2">This protein is a component of the acetyl coenzyme A carboxylase complex; first, biotin carboxylase catalyzes the carboxylation of the carrier protein and then the transcarboxylase transfers the carboxyl group to form malonyl-CoA.</text>
</comment>
<evidence type="ECO:0000256" key="2">
    <source>
        <dbReference type="ARBA" id="ARBA00003761"/>
    </source>
</evidence>
<dbReference type="Pfam" id="PF02785">
    <property type="entry name" value="Biotin_carb_C"/>
    <property type="match status" value="1"/>
</dbReference>
<dbReference type="InterPro" id="IPR011764">
    <property type="entry name" value="Biotin_carboxylation_dom"/>
</dbReference>
<proteinExistence type="predicted"/>
<dbReference type="InterPro" id="IPR005479">
    <property type="entry name" value="CPAse_ATP-bd"/>
</dbReference>
<comment type="catalytic activity">
    <reaction evidence="12">
        <text>N(6)-biotinyl-L-lysyl-[protein] + hydrogencarbonate + ATP = N(6)-carboxybiotinyl-L-lysyl-[protein] + ADP + phosphate + H(+)</text>
        <dbReference type="Rhea" id="RHEA:13501"/>
        <dbReference type="Rhea" id="RHEA-COMP:10505"/>
        <dbReference type="Rhea" id="RHEA-COMP:10506"/>
        <dbReference type="ChEBI" id="CHEBI:15378"/>
        <dbReference type="ChEBI" id="CHEBI:17544"/>
        <dbReference type="ChEBI" id="CHEBI:30616"/>
        <dbReference type="ChEBI" id="CHEBI:43474"/>
        <dbReference type="ChEBI" id="CHEBI:83144"/>
        <dbReference type="ChEBI" id="CHEBI:83145"/>
        <dbReference type="ChEBI" id="CHEBI:456216"/>
        <dbReference type="EC" id="6.3.4.14"/>
    </reaction>
</comment>
<name>A0A419N9C0_9GAMM</name>
<reference evidence="17 18" key="1">
    <citation type="submission" date="2018-09" db="EMBL/GenBank/DDBJ databases">
        <authorList>
            <person name="Le Fleche-Mateos A."/>
        </authorList>
    </citation>
    <scope>NUCLEOTIDE SEQUENCE [LARGE SCALE GENOMIC DNA]</scope>
    <source>
        <strain evidence="17 18">DSM 27399</strain>
    </source>
</reference>
<evidence type="ECO:0000256" key="10">
    <source>
        <dbReference type="ARBA" id="ARBA00023267"/>
    </source>
</evidence>
<dbReference type="InterPro" id="IPR000089">
    <property type="entry name" value="Biotin_lipoyl"/>
</dbReference>
<dbReference type="PROSITE" id="PS50968">
    <property type="entry name" value="BIOTINYL_LIPOYL"/>
    <property type="match status" value="1"/>
</dbReference>
<sequence length="1215" mass="132152">MFNTVLIANRGEIACRAIRTLKRLGVTSVAVYSDADRNAPHVTQADIAIALGGEKASESYLMIDKILAAAKKTGAQAIYPGYGFLSESAEFADACEAAGIAFIGPTAGQIREFGLKHRARELAGAANVPMTPGTGLLASIEDAVKAAADIGYPIMLKSTAGGGGIGLTRCDDEEALRAAWDSVKRLGEQFFRDAGVFLERFVDRARHVEVQIFGDGKGRVVALGERDCSLQRRNQKVVEETPAPNLPQASREALHRAAVQLGESVNYRSAGTVEFIYDAARDEFYFLEVNTRLQVEHPVTEMVTGLDLIDCMLKVAADEPLDWSAMEKAPQGVSVEVRIYAEDPLKNFQPSPGVLTEVFFPEDVRVDGWVSTGSEVSAFYDPMIAKLIVHGTDRQDALAKMSAALAATRLHGIATNIDYLRQVVATPVFRDGNMWTRMLDSFAYAPKAIEVIAPGTYSSVQDYPGRLGYWDVGVPPSGPMDDFAFRLANRIVGNHLDAAGLEFTLQGPVLRFHCDAIIALTGARCPATLNGEPVSYWQPVDVKAGQTLTLGRATQGCRTYLAVRNGFDVPVYLGSRSTFALGQFGGHAGRTLRVADMLTVSQPELAACTTPAPVGLPLAAAENIVPPYGDIWNIGVLYGPHGAPDFFTKESIDIFFQSEWQVHYNSNRLGVRLVGPKPQWARQDGGEAGLHPSNVHDCEYAIGAINFTGDFPVILTRDGPSLGGFVCPVTIAKAELWKVGQVKPGDKIRFHPISFEQAQALELAQQGTLDSLMPVNAMALPVPSLLPDTTASATILAALPATADCPSVEYRQAGDGYVLIEYGDNVLDLAVRMRIYLLMNAIKAAGQPGIEELSPGVRSLQIRYDSRVLHQTALLQHLLTLEHNLTDVSQLKIPTRIVHMPMAFEDSATLGAVERYQQTVRADAPWLPNNVDFIQRTNGLASREAVKNIILDASYLILGLGDVYLGAPCAVPVDPRHRLLSSKYNPARTFTAEGTVGIGGMYMCIYGMDSPGGYQLVGRTLPIWNTFLKNKSLSNEQSKNGEPWLLHFFDQVRFYEVTEAELDIQREAFREGRTQVRIEETEFDFTQYTQFLADNAADIADFRTKQSEAFTREVAHWHEAESAAVEAAANAVQWVEDDAGQDGHLVSADLNGNVWKILVEPGQQVEEGQPLIVVEAMKMELSVNAPCAGTVLKISCQQGRPVGPGDALLWLDAAV</sequence>
<dbReference type="Pfam" id="PF02626">
    <property type="entry name" value="CT_A_B"/>
    <property type="match status" value="1"/>
</dbReference>
<dbReference type="Pfam" id="PF00289">
    <property type="entry name" value="Biotin_carb_N"/>
    <property type="match status" value="1"/>
</dbReference>
<dbReference type="InterPro" id="IPR029000">
    <property type="entry name" value="Cyclophilin-like_dom_sf"/>
</dbReference>
<dbReference type="InterPro" id="IPR001882">
    <property type="entry name" value="Biotin_BS"/>
</dbReference>
<organism evidence="17 18">
    <name type="scientific">Rahnella woolbedingensis</name>
    <dbReference type="NCBI Taxonomy" id="1510574"/>
    <lineage>
        <taxon>Bacteria</taxon>
        <taxon>Pseudomonadati</taxon>
        <taxon>Pseudomonadota</taxon>
        <taxon>Gammaproteobacteria</taxon>
        <taxon>Enterobacterales</taxon>
        <taxon>Yersiniaceae</taxon>
        <taxon>Rahnella</taxon>
    </lineage>
</organism>
<dbReference type="PROSITE" id="PS50975">
    <property type="entry name" value="ATP_GRASP"/>
    <property type="match status" value="1"/>
</dbReference>
<comment type="cofactor">
    <cofactor evidence="1">
        <name>biotin</name>
        <dbReference type="ChEBI" id="CHEBI:57586"/>
    </cofactor>
</comment>
<keyword evidence="8" id="KW-0378">Hydrolase</keyword>
<evidence type="ECO:0000256" key="5">
    <source>
        <dbReference type="ARBA" id="ARBA00017242"/>
    </source>
</evidence>
<keyword evidence="10" id="KW-0092">Biotin</keyword>
<evidence type="ECO:0000259" key="14">
    <source>
        <dbReference type="PROSITE" id="PS50968"/>
    </source>
</evidence>
<dbReference type="Gene3D" id="3.30.470.20">
    <property type="entry name" value="ATP-grasp fold, B domain"/>
    <property type="match status" value="1"/>
</dbReference>
<dbReference type="PROSITE" id="PS00188">
    <property type="entry name" value="BIOTIN"/>
    <property type="match status" value="1"/>
</dbReference>
<dbReference type="SMART" id="SM00796">
    <property type="entry name" value="AHS1"/>
    <property type="match status" value="1"/>
</dbReference>
<evidence type="ECO:0000256" key="9">
    <source>
        <dbReference type="ARBA" id="ARBA00022840"/>
    </source>
</evidence>